<dbReference type="EMBL" id="OZ019905">
    <property type="protein sequence ID" value="CAK9202248.1"/>
    <property type="molecule type" value="Genomic_DNA"/>
</dbReference>
<gene>
    <name evidence="1" type="ORF">CSSPTR1EN2_LOCUS6312</name>
</gene>
<evidence type="ECO:0000313" key="1">
    <source>
        <dbReference type="EMBL" id="CAK9202248.1"/>
    </source>
</evidence>
<keyword evidence="2" id="KW-1185">Reference proteome</keyword>
<protein>
    <submittedName>
        <fullName evidence="1">Uncharacterized protein</fullName>
    </submittedName>
</protein>
<dbReference type="Gene3D" id="4.10.1000.10">
    <property type="entry name" value="Zinc finger, CCCH-type"/>
    <property type="match status" value="1"/>
</dbReference>
<proteinExistence type="predicted"/>
<dbReference type="Proteomes" id="UP001497512">
    <property type="component" value="Chromosome 13"/>
</dbReference>
<name>A0ABP0TR28_9BRYO</name>
<accession>A0ABP0TR28</accession>
<organism evidence="1 2">
    <name type="scientific">Sphagnum troendelagicum</name>
    <dbReference type="NCBI Taxonomy" id="128251"/>
    <lineage>
        <taxon>Eukaryota</taxon>
        <taxon>Viridiplantae</taxon>
        <taxon>Streptophyta</taxon>
        <taxon>Embryophyta</taxon>
        <taxon>Bryophyta</taxon>
        <taxon>Sphagnophytina</taxon>
        <taxon>Sphagnopsida</taxon>
        <taxon>Sphagnales</taxon>
        <taxon>Sphagnaceae</taxon>
        <taxon>Sphagnum</taxon>
    </lineage>
</organism>
<sequence>MRLVDNLTVVNENGEGAASVERWRCSATTTVVIPDSLPSLRLFQFSADLLRALQSQTDISRTAASKDVVDVMVPAVFLFNVLDRNQTGHAAFHALGFDRESIDLSPECQIQLLLPRSVCAQDFVDSENSVYASEQASMRAHANLLSNRRDSFNDSSYRYGGFASSGRTSCSNSISDADSEQYLDHWQLFSGFSPPFPGDAPGAYSTASFCNGPESEYCKPTGIYGFQTPVSPASATRDDAIIFDPFTNYNSLESTRFMPADLQYLSKPYTRSALLQGSSCTPGINYNFAGEEETVPSQCAAAHKSAPKGSFDFPVTRLHACNNPPPAVPYSATVAWQSPSVSYHHVAEPAAALWLQRDQASETGADAKSSSSVDSASILQFQEHEDVLVLNNFPAANLAAGMHLKTTSKLLHYPNGPSYGIESKNYIEFPAARSSLYKTELCRSWEETGYCRSADLIQKQGFVPTASGAGSYISLKARAPPPLRFRLIRKT</sequence>
<evidence type="ECO:0000313" key="2">
    <source>
        <dbReference type="Proteomes" id="UP001497512"/>
    </source>
</evidence>
<reference evidence="1" key="1">
    <citation type="submission" date="2024-02" db="EMBL/GenBank/DDBJ databases">
        <authorList>
            <consortium name="ELIXIR-Norway"/>
            <consortium name="Elixir Norway"/>
        </authorList>
    </citation>
    <scope>NUCLEOTIDE SEQUENCE</scope>
</reference>